<dbReference type="EC" id="3.4.19.12" evidence="3"/>
<reference evidence="11 12" key="1">
    <citation type="journal article" date="2018" name="Mol. Plant">
        <title>The genome of Artemisia annua provides insight into the evolution of Asteraceae family and artemisinin biosynthesis.</title>
        <authorList>
            <person name="Shen Q."/>
            <person name="Zhang L."/>
            <person name="Liao Z."/>
            <person name="Wang S."/>
            <person name="Yan T."/>
            <person name="Shi P."/>
            <person name="Liu M."/>
            <person name="Fu X."/>
            <person name="Pan Q."/>
            <person name="Wang Y."/>
            <person name="Lv Z."/>
            <person name="Lu X."/>
            <person name="Zhang F."/>
            <person name="Jiang W."/>
            <person name="Ma Y."/>
            <person name="Chen M."/>
            <person name="Hao X."/>
            <person name="Li L."/>
            <person name="Tang Y."/>
            <person name="Lv G."/>
            <person name="Zhou Y."/>
            <person name="Sun X."/>
            <person name="Brodelius P.E."/>
            <person name="Rose J.K.C."/>
            <person name="Tang K."/>
        </authorList>
    </citation>
    <scope>NUCLEOTIDE SEQUENCE [LARGE SCALE GENOMIC DNA]</scope>
    <source>
        <strain evidence="12">cv. Huhao1</strain>
        <tissue evidence="11">Leaf</tissue>
    </source>
</reference>
<accession>A0A2U1L960</accession>
<dbReference type="GO" id="GO:0005829">
    <property type="term" value="C:cytosol"/>
    <property type="evidence" value="ECO:0007669"/>
    <property type="project" value="TreeGrafter"/>
</dbReference>
<dbReference type="STRING" id="35608.A0A2U1L960"/>
<dbReference type="OrthoDB" id="420187at2759"/>
<protein>
    <recommendedName>
        <fullName evidence="3">ubiquitinyl hydrolase 1</fullName>
        <ecNumber evidence="3">3.4.19.12</ecNumber>
    </recommendedName>
</protein>
<evidence type="ECO:0000256" key="4">
    <source>
        <dbReference type="ARBA" id="ARBA00022670"/>
    </source>
</evidence>
<dbReference type="PANTHER" id="PTHR24006:SF747">
    <property type="entry name" value="UBIQUITIN CARBOXYL-TERMINAL HYDROLASE 20"/>
    <property type="match status" value="1"/>
</dbReference>
<dbReference type="PROSITE" id="PS00972">
    <property type="entry name" value="USP_1"/>
    <property type="match status" value="1"/>
</dbReference>
<evidence type="ECO:0000256" key="6">
    <source>
        <dbReference type="ARBA" id="ARBA00022801"/>
    </source>
</evidence>
<keyword evidence="4" id="KW-0645">Protease</keyword>
<comment type="function">
    <text evidence="8">Recognizes and hydrolyzes the peptide bond at the C-terminal Gly of ubiquitin. Involved in the processing of poly-ubiquitin precursors as well as that of ubiquitinated proteins.</text>
</comment>
<dbReference type="InterPro" id="IPR018200">
    <property type="entry name" value="USP_CS"/>
</dbReference>
<dbReference type="AlphaFoldDB" id="A0A2U1L960"/>
<gene>
    <name evidence="11" type="ORF">CTI12_AA364320</name>
</gene>
<dbReference type="InterPro" id="IPR001394">
    <property type="entry name" value="Peptidase_C19_UCH"/>
</dbReference>
<evidence type="ECO:0000256" key="9">
    <source>
        <dbReference type="SAM" id="MobiDB-lite"/>
    </source>
</evidence>
<keyword evidence="12" id="KW-1185">Reference proteome</keyword>
<dbReference type="EMBL" id="PKPP01010710">
    <property type="protein sequence ID" value="PWA45543.1"/>
    <property type="molecule type" value="Genomic_DNA"/>
</dbReference>
<evidence type="ECO:0000256" key="1">
    <source>
        <dbReference type="ARBA" id="ARBA00000707"/>
    </source>
</evidence>
<comment type="similarity">
    <text evidence="2">Belongs to the peptidase C19 family.</text>
</comment>
<comment type="catalytic activity">
    <reaction evidence="1">
        <text>Thiol-dependent hydrolysis of ester, thioester, amide, peptide and isopeptide bonds formed by the C-terminal Gly of ubiquitin (a 76-residue protein attached to proteins as an intracellular targeting signal).</text>
        <dbReference type="EC" id="3.4.19.12"/>
    </reaction>
</comment>
<evidence type="ECO:0000313" key="11">
    <source>
        <dbReference type="EMBL" id="PWA45543.1"/>
    </source>
</evidence>
<proteinExistence type="inferred from homology"/>
<feature type="domain" description="USP" evidence="10">
    <location>
        <begin position="100"/>
        <end position="409"/>
    </location>
</feature>
<dbReference type="Pfam" id="PF00443">
    <property type="entry name" value="UCH"/>
    <property type="match status" value="1"/>
</dbReference>
<dbReference type="Proteomes" id="UP000245207">
    <property type="component" value="Unassembled WGS sequence"/>
</dbReference>
<evidence type="ECO:0000256" key="7">
    <source>
        <dbReference type="ARBA" id="ARBA00022807"/>
    </source>
</evidence>
<dbReference type="InterPro" id="IPR038765">
    <property type="entry name" value="Papain-like_cys_pep_sf"/>
</dbReference>
<keyword evidence="6 11" id="KW-0378">Hydrolase</keyword>
<dbReference type="FunFam" id="3.90.70.10:FF:000116">
    <property type="entry name" value="Ubiquitin carboxyl-terminal hydrolase 20"/>
    <property type="match status" value="1"/>
</dbReference>
<dbReference type="GO" id="GO:0016579">
    <property type="term" value="P:protein deubiquitination"/>
    <property type="evidence" value="ECO:0007669"/>
    <property type="project" value="InterPro"/>
</dbReference>
<organism evidence="11 12">
    <name type="scientific">Artemisia annua</name>
    <name type="common">Sweet wormwood</name>
    <dbReference type="NCBI Taxonomy" id="35608"/>
    <lineage>
        <taxon>Eukaryota</taxon>
        <taxon>Viridiplantae</taxon>
        <taxon>Streptophyta</taxon>
        <taxon>Embryophyta</taxon>
        <taxon>Tracheophyta</taxon>
        <taxon>Spermatophyta</taxon>
        <taxon>Magnoliopsida</taxon>
        <taxon>eudicotyledons</taxon>
        <taxon>Gunneridae</taxon>
        <taxon>Pentapetalae</taxon>
        <taxon>asterids</taxon>
        <taxon>campanulids</taxon>
        <taxon>Asterales</taxon>
        <taxon>Asteraceae</taxon>
        <taxon>Asteroideae</taxon>
        <taxon>Anthemideae</taxon>
        <taxon>Artemisiinae</taxon>
        <taxon>Artemisia</taxon>
    </lineage>
</organism>
<evidence type="ECO:0000256" key="8">
    <source>
        <dbReference type="ARBA" id="ARBA00037450"/>
    </source>
</evidence>
<dbReference type="GO" id="GO:0005634">
    <property type="term" value="C:nucleus"/>
    <property type="evidence" value="ECO:0007669"/>
    <property type="project" value="TreeGrafter"/>
</dbReference>
<evidence type="ECO:0000313" key="12">
    <source>
        <dbReference type="Proteomes" id="UP000245207"/>
    </source>
</evidence>
<dbReference type="InterPro" id="IPR050164">
    <property type="entry name" value="Peptidase_C19"/>
</dbReference>
<dbReference type="PANTHER" id="PTHR24006">
    <property type="entry name" value="UBIQUITIN CARBOXYL-TERMINAL HYDROLASE"/>
    <property type="match status" value="1"/>
</dbReference>
<name>A0A2U1L960_ARTAN</name>
<evidence type="ECO:0000256" key="2">
    <source>
        <dbReference type="ARBA" id="ARBA00009085"/>
    </source>
</evidence>
<dbReference type="Gene3D" id="3.90.70.10">
    <property type="entry name" value="Cysteine proteinases"/>
    <property type="match status" value="1"/>
</dbReference>
<dbReference type="SUPFAM" id="SSF54001">
    <property type="entry name" value="Cysteine proteinases"/>
    <property type="match status" value="1"/>
</dbReference>
<feature type="compositionally biased region" description="Basic residues" evidence="9">
    <location>
        <begin position="616"/>
        <end position="630"/>
    </location>
</feature>
<comment type="caution">
    <text evidence="11">The sequence shown here is derived from an EMBL/GenBank/DDBJ whole genome shotgun (WGS) entry which is preliminary data.</text>
</comment>
<keyword evidence="5" id="KW-0833">Ubl conjugation pathway</keyword>
<dbReference type="GO" id="GO:0006508">
    <property type="term" value="P:proteolysis"/>
    <property type="evidence" value="ECO:0007669"/>
    <property type="project" value="UniProtKB-KW"/>
</dbReference>
<evidence type="ECO:0000259" key="10">
    <source>
        <dbReference type="PROSITE" id="PS50235"/>
    </source>
</evidence>
<evidence type="ECO:0000256" key="5">
    <source>
        <dbReference type="ARBA" id="ARBA00022786"/>
    </source>
</evidence>
<dbReference type="InterPro" id="IPR028889">
    <property type="entry name" value="USP"/>
</dbReference>
<dbReference type="PROSITE" id="PS50235">
    <property type="entry name" value="USP_3"/>
    <property type="match status" value="1"/>
</dbReference>
<dbReference type="GO" id="GO:0004843">
    <property type="term" value="F:cysteine-type deubiquitinase activity"/>
    <property type="evidence" value="ECO:0007669"/>
    <property type="project" value="UniProtKB-EC"/>
</dbReference>
<feature type="region of interest" description="Disordered" evidence="9">
    <location>
        <begin position="604"/>
        <end position="653"/>
    </location>
</feature>
<sequence length="653" mass="73860">MDDSVKRYKSKPAARRTNINVHFCAHQLFDKIAQQEDVKDDEVLLADEMIEDCDSDDETEAWISSNRDRSEEEYKPVISVATSSSSWCEDVYEKPSFVGAGLANLGNTCFFNAVMQCFTHSVLLVQGLYSLKHSTPCDYSIERFCLICALKEQIELSLTSSGKIVSPWKFVDNLSYFSSSFQRYQQEDAHEFLQCFLDRLESSLINSKVKDDALPSEIDNLVKQVFGGRVISKLRCCNCNHISDTYEPSVDLSLEIDDANSLTTALESFTKVEHIEDEEMKFTCDQCKEKVSVDKQLMLDQIPPVCAFHLKRFKNDGSWVEKIDKHVDFPLELDLQPYTCGGQTDNVDLKYELYAVVVHTAFTSTCGHYYCYVRSAPDTWYKFDDSKVTSVSEACVLLEEAYILFYAKQGTSWFASFMETYKPSLANLSNTSPKSVLENVDHPSTSHDPLSIKTHDMKEPFSRTTDMKISEAKDHSSGSDAVVPLSPINRVIKESTPLSLKQYGSNHRVEAQKNVTPTSQISFQSTFDFDHVLSPQTPPRSPGLDFSEDENTEVVFAAKPDQLKIAEKTSNKRQRGKDEDNFAKAEAVKMCRKMPGARAKMLMDAMPSKSDNVLNKKSKKMSSPSRKNHSRSSDRSKYQDISVARKLATSSFR</sequence>
<evidence type="ECO:0000256" key="3">
    <source>
        <dbReference type="ARBA" id="ARBA00012759"/>
    </source>
</evidence>
<keyword evidence="7" id="KW-0788">Thiol protease</keyword>